<evidence type="ECO:0000313" key="2">
    <source>
        <dbReference type="EMBL" id="GAH00729.1"/>
    </source>
</evidence>
<proteinExistence type="predicted"/>
<evidence type="ECO:0000256" key="1">
    <source>
        <dbReference type="SAM" id="MobiDB-lite"/>
    </source>
</evidence>
<organism evidence="2">
    <name type="scientific">marine sediment metagenome</name>
    <dbReference type="NCBI Taxonomy" id="412755"/>
    <lineage>
        <taxon>unclassified sequences</taxon>
        <taxon>metagenomes</taxon>
        <taxon>ecological metagenomes</taxon>
    </lineage>
</organism>
<protein>
    <submittedName>
        <fullName evidence="2">Uncharacterized protein</fullName>
    </submittedName>
</protein>
<gene>
    <name evidence="2" type="ORF">S01H4_45638</name>
</gene>
<comment type="caution">
    <text evidence="2">The sequence shown here is derived from an EMBL/GenBank/DDBJ whole genome shotgun (WGS) entry which is preliminary data.</text>
</comment>
<dbReference type="AlphaFoldDB" id="X1D6K7"/>
<dbReference type="EMBL" id="BART01025424">
    <property type="protein sequence ID" value="GAH00729.1"/>
    <property type="molecule type" value="Genomic_DNA"/>
</dbReference>
<feature type="region of interest" description="Disordered" evidence="1">
    <location>
        <begin position="45"/>
        <end position="66"/>
    </location>
</feature>
<sequence length="128" mass="15236">MDSKILITIDRDLMWKHFQWYKKKNPRTKTYPFCSKITEKQWLKNGKPKMTKSGKSQAQKSRSRKFNEIKKSDLKYSVLSLNDLLPMESRPYKALKEKWGLLGEWIADYYGLSNKMFENGLVEMIVFS</sequence>
<accession>X1D6K7</accession>
<reference evidence="2" key="1">
    <citation type="journal article" date="2014" name="Front. Microbiol.">
        <title>High frequency of phylogenetically diverse reductive dehalogenase-homologous genes in deep subseafloor sedimentary metagenomes.</title>
        <authorList>
            <person name="Kawai M."/>
            <person name="Futagami T."/>
            <person name="Toyoda A."/>
            <person name="Takaki Y."/>
            <person name="Nishi S."/>
            <person name="Hori S."/>
            <person name="Arai W."/>
            <person name="Tsubouchi T."/>
            <person name="Morono Y."/>
            <person name="Uchiyama I."/>
            <person name="Ito T."/>
            <person name="Fujiyama A."/>
            <person name="Inagaki F."/>
            <person name="Takami H."/>
        </authorList>
    </citation>
    <scope>NUCLEOTIDE SEQUENCE</scope>
    <source>
        <strain evidence="2">Expedition CK06-06</strain>
    </source>
</reference>
<name>X1D6K7_9ZZZZ</name>